<organism evidence="1">
    <name type="scientific">marine sediment metagenome</name>
    <dbReference type="NCBI Taxonomy" id="412755"/>
    <lineage>
        <taxon>unclassified sequences</taxon>
        <taxon>metagenomes</taxon>
        <taxon>ecological metagenomes</taxon>
    </lineage>
</organism>
<dbReference type="EMBL" id="BARS01050349">
    <property type="protein sequence ID" value="GAG47643.1"/>
    <property type="molecule type" value="Genomic_DNA"/>
</dbReference>
<accession>X0YG90</accession>
<gene>
    <name evidence="1" type="ORF">S01H1_75187</name>
</gene>
<comment type="caution">
    <text evidence="1">The sequence shown here is derived from an EMBL/GenBank/DDBJ whole genome shotgun (WGS) entry which is preliminary data.</text>
</comment>
<feature type="non-terminal residue" evidence="1">
    <location>
        <position position="1"/>
    </location>
</feature>
<reference evidence="1" key="1">
    <citation type="journal article" date="2014" name="Front. Microbiol.">
        <title>High frequency of phylogenetically diverse reductive dehalogenase-homologous genes in deep subseafloor sedimentary metagenomes.</title>
        <authorList>
            <person name="Kawai M."/>
            <person name="Futagami T."/>
            <person name="Toyoda A."/>
            <person name="Takaki Y."/>
            <person name="Nishi S."/>
            <person name="Hori S."/>
            <person name="Arai W."/>
            <person name="Tsubouchi T."/>
            <person name="Morono Y."/>
            <person name="Uchiyama I."/>
            <person name="Ito T."/>
            <person name="Fujiyama A."/>
            <person name="Inagaki F."/>
            <person name="Takami H."/>
        </authorList>
    </citation>
    <scope>NUCLEOTIDE SEQUENCE</scope>
    <source>
        <strain evidence="1">Expedition CK06-06</strain>
    </source>
</reference>
<protein>
    <submittedName>
        <fullName evidence="1">Uncharacterized protein</fullName>
    </submittedName>
</protein>
<dbReference type="AlphaFoldDB" id="X0YG90"/>
<proteinExistence type="predicted"/>
<name>X0YG90_9ZZZZ</name>
<evidence type="ECO:0000313" key="1">
    <source>
        <dbReference type="EMBL" id="GAG47643.1"/>
    </source>
</evidence>
<sequence>VIQKQSTLTQDDIDEVWMEYMKIVEAEKSKATLSEFVGFVVRSKDLMQDTVALCETKFPKE</sequence>